<dbReference type="Pfam" id="PF08597">
    <property type="entry name" value="eIF3_subunit"/>
    <property type="match status" value="1"/>
</dbReference>
<dbReference type="PANTHER" id="PTHR21681:SF0">
    <property type="entry name" value="EUKARYOTIC TRANSLATION INITIATION FACTOR 3 SUBUNIT J"/>
    <property type="match status" value="1"/>
</dbReference>
<comment type="function">
    <text evidence="6">Component of the eukaryotic translation initiation factor 3 (eIF-3) complex, which is involved in protein synthesis of a specialized repertoire of mRNAs and, together with other initiation factors, stimulates binding of mRNA and methionyl-tRNAi to the 40S ribosome. The eIF-3 complex specifically targets and initiates translation of a subset of mRNAs involved in cell proliferation.</text>
</comment>
<comment type="caution">
    <text evidence="8">The sequence shown here is derived from an EMBL/GenBank/DDBJ whole genome shotgun (WGS) entry which is preliminary data.</text>
</comment>
<feature type="region of interest" description="Disordered" evidence="7">
    <location>
        <begin position="72"/>
        <end position="160"/>
    </location>
</feature>
<feature type="compositionally biased region" description="Acidic residues" evidence="7">
    <location>
        <begin position="1"/>
        <end position="16"/>
    </location>
</feature>
<organism evidence="8 9">
    <name type="scientific">Coregonus suidteri</name>
    <dbReference type="NCBI Taxonomy" id="861788"/>
    <lineage>
        <taxon>Eukaryota</taxon>
        <taxon>Metazoa</taxon>
        <taxon>Chordata</taxon>
        <taxon>Craniata</taxon>
        <taxon>Vertebrata</taxon>
        <taxon>Euteleostomi</taxon>
        <taxon>Actinopterygii</taxon>
        <taxon>Neopterygii</taxon>
        <taxon>Teleostei</taxon>
        <taxon>Protacanthopterygii</taxon>
        <taxon>Salmoniformes</taxon>
        <taxon>Salmonidae</taxon>
        <taxon>Coregoninae</taxon>
        <taxon>Coregonus</taxon>
    </lineage>
</organism>
<dbReference type="GO" id="GO:0001732">
    <property type="term" value="P:formation of cytoplasmic translation initiation complex"/>
    <property type="evidence" value="ECO:0007669"/>
    <property type="project" value="UniProtKB-UniRule"/>
</dbReference>
<evidence type="ECO:0000256" key="1">
    <source>
        <dbReference type="ARBA" id="ARBA00022490"/>
    </source>
</evidence>
<feature type="region of interest" description="Disordered" evidence="7">
    <location>
        <begin position="25"/>
        <end position="44"/>
    </location>
</feature>
<evidence type="ECO:0000256" key="7">
    <source>
        <dbReference type="SAM" id="MobiDB-lite"/>
    </source>
</evidence>
<dbReference type="InterPro" id="IPR023194">
    <property type="entry name" value="eIF3-like_dom_sf"/>
</dbReference>
<comment type="similarity">
    <text evidence="6">Belongs to the eIF-3 subunit J family.</text>
</comment>
<dbReference type="GO" id="GO:0005852">
    <property type="term" value="C:eukaryotic translation initiation factor 3 complex"/>
    <property type="evidence" value="ECO:0007669"/>
    <property type="project" value="UniProtKB-UniRule"/>
</dbReference>
<protein>
    <recommendedName>
        <fullName evidence="6">Eukaryotic translation initiation factor 3 subunit J</fullName>
        <shortName evidence="6">eIF3j</shortName>
    </recommendedName>
    <alternativeName>
        <fullName evidence="6">Eukaryotic translation initiation factor 3 subunit 1</fullName>
    </alternativeName>
    <alternativeName>
        <fullName evidence="6">eIF-3-alpha</fullName>
    </alternativeName>
    <alternativeName>
        <fullName evidence="6">eIF3 p35</fullName>
    </alternativeName>
</protein>
<sequence>MAEGDSWDAEPFDPDEPAIGAKKAVVADKWEGEDADEDIKDNWDDDEEKLKNAEEKKAAKLSEKKKLAEKIKEKESLQRKKQEELRKRLEESQETELTPEEGLAEKLQEEETELTPEEGLAEKLQEEETELTPEEGLAEKLQEEETELTPEEGLAEKLQEEAGLLLAQDAFGVVNNVKGIDAVSPTSKDDFTDFEKLLKDKISPFESSIHYSGFLESLFRDLCLSLEVEDFKKVSNSLTVLLSEKQKQEKNKGKKKKKVPTGGMKVKMKDDLADYGEFQGGYAQDYEDFM</sequence>
<proteinExistence type="inferred from homology"/>
<comment type="subunit">
    <text evidence="5">Component of the eukaryotic translation initiation factor 3 (eIF-3) complex, which is composed of 13 subunits: EIF3A, EIF3B, EIF3C, EIF3D, EIF3E, EIF3F, EIF3G, EIF3H, EIF3I, EIF3J, EIF3K, EIF3L and EIF3M. The eIF-3 complex appears to include 3 stable modules: module A is composed of EIF3A, EIF3B, EIF3G and EIF3I; module B is composed of EIF3F, EIF3H, and EIF3M; and module C is composed of EIF3C, EIF3D, EIF3E, EIF3K and EIF3L. EIF3C of module C binds EIF3B of module A and EIF3H of module B, thereby linking the three modules. EIF3J is a labile subunit that binds to the eIF-3 complex via EIF3B. The eIF-3 complex interacts with RPS6KB1 under conditions of nutrient depletion. Mitogenic stimulation leads to binding and activation of a complex composed of MTOR and RPTOR, leading to phosphorylation and release of RPS6KB1 and binding of EIF4B to eIF-3.</text>
</comment>
<evidence type="ECO:0000256" key="5">
    <source>
        <dbReference type="ARBA" id="ARBA00065260"/>
    </source>
</evidence>
<dbReference type="FunFam" id="1.10.246.60:FF:000001">
    <property type="entry name" value="Eukaryotic translation initiation factor 3 subunit J"/>
    <property type="match status" value="1"/>
</dbReference>
<dbReference type="Proteomes" id="UP001356427">
    <property type="component" value="Unassembled WGS sequence"/>
</dbReference>
<evidence type="ECO:0000256" key="6">
    <source>
        <dbReference type="HAMAP-Rule" id="MF_03009"/>
    </source>
</evidence>
<dbReference type="GO" id="GO:0016282">
    <property type="term" value="C:eukaryotic 43S preinitiation complex"/>
    <property type="evidence" value="ECO:0007669"/>
    <property type="project" value="UniProtKB-UniRule"/>
</dbReference>
<keyword evidence="2 6" id="KW-0396">Initiation factor</keyword>
<gene>
    <name evidence="6" type="primary">EIF3J</name>
    <name evidence="6" type="synonym">EIF3S1</name>
    <name evidence="8" type="ORF">J4Q44_G00208120</name>
</gene>
<dbReference type="GO" id="GO:0033290">
    <property type="term" value="C:eukaryotic 48S preinitiation complex"/>
    <property type="evidence" value="ECO:0007669"/>
    <property type="project" value="UniProtKB-UniRule"/>
</dbReference>
<accession>A0AAN8QKN5</accession>
<evidence type="ECO:0000313" key="8">
    <source>
        <dbReference type="EMBL" id="KAK6309349.1"/>
    </source>
</evidence>
<dbReference type="EMBL" id="JAGTTL010000018">
    <property type="protein sequence ID" value="KAK6309349.1"/>
    <property type="molecule type" value="Genomic_DNA"/>
</dbReference>
<dbReference type="Gene3D" id="1.10.246.60">
    <property type="entry name" value="Eukaryotic translation initiation factor 3 like domains"/>
    <property type="match status" value="1"/>
</dbReference>
<dbReference type="AlphaFoldDB" id="A0AAN8QKN5"/>
<dbReference type="InterPro" id="IPR013906">
    <property type="entry name" value="eIF3j"/>
</dbReference>
<dbReference type="PANTHER" id="PTHR21681">
    <property type="entry name" value="EUKARYOTIC TRANSLATION INITIATION FACTOR 3 SUBUNIT J"/>
    <property type="match status" value="1"/>
</dbReference>
<evidence type="ECO:0000256" key="2">
    <source>
        <dbReference type="ARBA" id="ARBA00022540"/>
    </source>
</evidence>
<feature type="compositionally biased region" description="Basic and acidic residues" evidence="7">
    <location>
        <begin position="72"/>
        <end position="91"/>
    </location>
</feature>
<comment type="subcellular location">
    <subcellularLocation>
        <location evidence="6">Cytoplasm</location>
    </subcellularLocation>
</comment>
<name>A0AAN8QKN5_9TELE</name>
<evidence type="ECO:0000256" key="3">
    <source>
        <dbReference type="ARBA" id="ARBA00022917"/>
    </source>
</evidence>
<keyword evidence="1 6" id="KW-0963">Cytoplasm</keyword>
<keyword evidence="3 6" id="KW-0648">Protein biosynthesis</keyword>
<keyword evidence="9" id="KW-1185">Reference proteome</keyword>
<dbReference type="HAMAP" id="MF_03009">
    <property type="entry name" value="eIF3j"/>
    <property type="match status" value="1"/>
</dbReference>
<feature type="region of interest" description="Disordered" evidence="7">
    <location>
        <begin position="1"/>
        <end position="20"/>
    </location>
</feature>
<dbReference type="GO" id="GO:0003743">
    <property type="term" value="F:translation initiation factor activity"/>
    <property type="evidence" value="ECO:0007669"/>
    <property type="project" value="UniProtKB-UniRule"/>
</dbReference>
<keyword evidence="4" id="KW-0175">Coiled coil</keyword>
<evidence type="ECO:0000313" key="9">
    <source>
        <dbReference type="Proteomes" id="UP001356427"/>
    </source>
</evidence>
<evidence type="ECO:0000256" key="4">
    <source>
        <dbReference type="ARBA" id="ARBA00023054"/>
    </source>
</evidence>
<feature type="compositionally biased region" description="Acidic residues" evidence="7">
    <location>
        <begin position="33"/>
        <end position="44"/>
    </location>
</feature>
<reference evidence="8 9" key="1">
    <citation type="submission" date="2021-04" db="EMBL/GenBank/DDBJ databases">
        <authorList>
            <person name="De Guttry C."/>
            <person name="Zahm M."/>
            <person name="Klopp C."/>
            <person name="Cabau C."/>
            <person name="Louis A."/>
            <person name="Berthelot C."/>
            <person name="Parey E."/>
            <person name="Roest Crollius H."/>
            <person name="Montfort J."/>
            <person name="Robinson-Rechavi M."/>
            <person name="Bucao C."/>
            <person name="Bouchez O."/>
            <person name="Gislard M."/>
            <person name="Lluch J."/>
            <person name="Milhes M."/>
            <person name="Lampietro C."/>
            <person name="Lopez Roques C."/>
            <person name="Donnadieu C."/>
            <person name="Braasch I."/>
            <person name="Desvignes T."/>
            <person name="Postlethwait J."/>
            <person name="Bobe J."/>
            <person name="Wedekind C."/>
            <person name="Guiguen Y."/>
        </authorList>
    </citation>
    <scope>NUCLEOTIDE SEQUENCE [LARGE SCALE GENOMIC DNA]</scope>
    <source>
        <strain evidence="8">Cs_M1</strain>
        <tissue evidence="8">Blood</tissue>
    </source>
</reference>